<evidence type="ECO:0000256" key="8">
    <source>
        <dbReference type="ARBA" id="ARBA00048428"/>
    </source>
</evidence>
<comment type="similarity">
    <text evidence="3">Belongs to the methyltransferase superfamily. Arsenite methyltransferase family.</text>
</comment>
<dbReference type="RefSeq" id="WP_068555574.1">
    <property type="nucleotide sequence ID" value="NZ_LOEE01000028.1"/>
</dbReference>
<dbReference type="Proteomes" id="UP000070456">
    <property type="component" value="Unassembled WGS sequence"/>
</dbReference>
<gene>
    <name evidence="10" type="primary">ycgJ</name>
    <name evidence="10" type="ORF">AN619_11110</name>
</gene>
<evidence type="ECO:0000256" key="7">
    <source>
        <dbReference type="ARBA" id="ARBA00047943"/>
    </source>
</evidence>
<dbReference type="InterPro" id="IPR025714">
    <property type="entry name" value="Methyltranfer_dom"/>
</dbReference>
<evidence type="ECO:0000256" key="6">
    <source>
        <dbReference type="ARBA" id="ARBA00047941"/>
    </source>
</evidence>
<organism evidence="10 11">
    <name type="scientific">Thermotalea metallivorans</name>
    <dbReference type="NCBI Taxonomy" id="520762"/>
    <lineage>
        <taxon>Bacteria</taxon>
        <taxon>Bacillati</taxon>
        <taxon>Bacillota</taxon>
        <taxon>Clostridia</taxon>
        <taxon>Peptostreptococcales</taxon>
        <taxon>Thermotaleaceae</taxon>
        <taxon>Thermotalea</taxon>
    </lineage>
</organism>
<evidence type="ECO:0000256" key="2">
    <source>
        <dbReference type="ARBA" id="ARBA00022691"/>
    </source>
</evidence>
<dbReference type="Gene3D" id="3.40.50.150">
    <property type="entry name" value="Vaccinia Virus protein VP39"/>
    <property type="match status" value="1"/>
</dbReference>
<evidence type="ECO:0000313" key="11">
    <source>
        <dbReference type="Proteomes" id="UP000070456"/>
    </source>
</evidence>
<evidence type="ECO:0000256" key="4">
    <source>
        <dbReference type="ARBA" id="ARBA00034521"/>
    </source>
</evidence>
<dbReference type="EMBL" id="LOEE01000028">
    <property type="protein sequence ID" value="KXG76154.1"/>
    <property type="molecule type" value="Genomic_DNA"/>
</dbReference>
<dbReference type="AlphaFoldDB" id="A0A140L6H9"/>
<keyword evidence="1 10" id="KW-0808">Transferase</keyword>
<protein>
    <recommendedName>
        <fullName evidence="5">Arsenite methyltransferase</fullName>
        <ecNumber evidence="4">2.1.1.137</ecNumber>
    </recommendedName>
</protein>
<name>A0A140L6H9_9FIRM</name>
<dbReference type="InterPro" id="IPR026669">
    <property type="entry name" value="Arsenite_MeTrfase-like"/>
</dbReference>
<feature type="domain" description="Methyltransferase" evidence="9">
    <location>
        <begin position="74"/>
        <end position="219"/>
    </location>
</feature>
<dbReference type="PANTHER" id="PTHR43675">
    <property type="entry name" value="ARSENITE METHYLTRANSFERASE"/>
    <property type="match status" value="1"/>
</dbReference>
<dbReference type="EC" id="2.1.1.137" evidence="4"/>
<comment type="catalytic activity">
    <reaction evidence="7">
        <text>arsenic triglutathione + 2 [thioredoxin]-dithiol + 2 S-adenosyl-L-methionine + H2O = dimethylarsinous acid + 2 [thioredoxin]-disulfide + 3 glutathione + 2 S-adenosyl-L-homocysteine + 2 H(+)</text>
        <dbReference type="Rhea" id="RHEA:69464"/>
        <dbReference type="Rhea" id="RHEA-COMP:10698"/>
        <dbReference type="Rhea" id="RHEA-COMP:10700"/>
        <dbReference type="ChEBI" id="CHEBI:15377"/>
        <dbReference type="ChEBI" id="CHEBI:15378"/>
        <dbReference type="ChEBI" id="CHEBI:23808"/>
        <dbReference type="ChEBI" id="CHEBI:29950"/>
        <dbReference type="ChEBI" id="CHEBI:50058"/>
        <dbReference type="ChEBI" id="CHEBI:57856"/>
        <dbReference type="ChEBI" id="CHEBI:57925"/>
        <dbReference type="ChEBI" id="CHEBI:59789"/>
        <dbReference type="ChEBI" id="CHEBI:183640"/>
        <dbReference type="EC" id="2.1.1.137"/>
    </reaction>
</comment>
<keyword evidence="2" id="KW-0949">S-adenosyl-L-methionine</keyword>
<accession>A0A140L6H9</accession>
<evidence type="ECO:0000256" key="5">
    <source>
        <dbReference type="ARBA" id="ARBA00034545"/>
    </source>
</evidence>
<dbReference type="SUPFAM" id="SSF53335">
    <property type="entry name" value="S-adenosyl-L-methionine-dependent methyltransferases"/>
    <property type="match status" value="1"/>
</dbReference>
<comment type="catalytic activity">
    <reaction evidence="6">
        <text>arsenic triglutathione + [thioredoxin]-dithiol + S-adenosyl-L-methionine + 2 H2O = methylarsonous acid + [thioredoxin]-disulfide + 3 glutathione + S-adenosyl-L-homocysteine + H(+)</text>
        <dbReference type="Rhea" id="RHEA:69460"/>
        <dbReference type="Rhea" id="RHEA-COMP:10698"/>
        <dbReference type="Rhea" id="RHEA-COMP:10700"/>
        <dbReference type="ChEBI" id="CHEBI:15377"/>
        <dbReference type="ChEBI" id="CHEBI:15378"/>
        <dbReference type="ChEBI" id="CHEBI:17826"/>
        <dbReference type="ChEBI" id="CHEBI:29950"/>
        <dbReference type="ChEBI" id="CHEBI:50058"/>
        <dbReference type="ChEBI" id="CHEBI:57856"/>
        <dbReference type="ChEBI" id="CHEBI:57925"/>
        <dbReference type="ChEBI" id="CHEBI:59789"/>
        <dbReference type="ChEBI" id="CHEBI:183640"/>
        <dbReference type="EC" id="2.1.1.137"/>
    </reaction>
</comment>
<evidence type="ECO:0000256" key="3">
    <source>
        <dbReference type="ARBA" id="ARBA00034487"/>
    </source>
</evidence>
<keyword evidence="10" id="KW-0489">Methyltransferase</keyword>
<dbReference type="Pfam" id="PF13847">
    <property type="entry name" value="Methyltransf_31"/>
    <property type="match status" value="1"/>
</dbReference>
<dbReference type="OrthoDB" id="9772751at2"/>
<dbReference type="CDD" id="cd02440">
    <property type="entry name" value="AdoMet_MTases"/>
    <property type="match status" value="1"/>
</dbReference>
<dbReference type="PATRIC" id="fig|520762.4.peg.1240"/>
<comment type="catalytic activity">
    <reaction evidence="8">
        <text>arsenic triglutathione + 3 [thioredoxin]-dithiol + 3 S-adenosyl-L-methionine = trimethylarsine + 3 [thioredoxin]-disulfide + 3 glutathione + 3 S-adenosyl-L-homocysteine + 3 H(+)</text>
        <dbReference type="Rhea" id="RHEA:69432"/>
        <dbReference type="Rhea" id="RHEA-COMP:10698"/>
        <dbReference type="Rhea" id="RHEA-COMP:10700"/>
        <dbReference type="ChEBI" id="CHEBI:15378"/>
        <dbReference type="ChEBI" id="CHEBI:27130"/>
        <dbReference type="ChEBI" id="CHEBI:29950"/>
        <dbReference type="ChEBI" id="CHEBI:50058"/>
        <dbReference type="ChEBI" id="CHEBI:57856"/>
        <dbReference type="ChEBI" id="CHEBI:57925"/>
        <dbReference type="ChEBI" id="CHEBI:59789"/>
        <dbReference type="ChEBI" id="CHEBI:183640"/>
        <dbReference type="EC" id="2.1.1.137"/>
    </reaction>
</comment>
<proteinExistence type="inferred from homology"/>
<keyword evidence="11" id="KW-1185">Reference proteome</keyword>
<dbReference type="STRING" id="520762.AN619_11110"/>
<dbReference type="GO" id="GO:0030791">
    <property type="term" value="F:arsenite methyltransferase activity"/>
    <property type="evidence" value="ECO:0007669"/>
    <property type="project" value="UniProtKB-EC"/>
</dbReference>
<evidence type="ECO:0000313" key="10">
    <source>
        <dbReference type="EMBL" id="KXG76154.1"/>
    </source>
</evidence>
<dbReference type="GO" id="GO:0032259">
    <property type="term" value="P:methylation"/>
    <property type="evidence" value="ECO:0007669"/>
    <property type="project" value="UniProtKB-KW"/>
</dbReference>
<dbReference type="InterPro" id="IPR029063">
    <property type="entry name" value="SAM-dependent_MTases_sf"/>
</dbReference>
<sequence>MSSDVKEKVRSYYGTIAKQVKEEEKGSCCCSSSCCGDEISTLSIYDAKNLKDLPKEAIAASLGCADPVLFADLKEGEIVLDLGSGGGIDVLVASKYVGPTGKVYGLDMTDEMLELANKNKEQMGVTNVEFIKGYIEDIPLADGSLDVILSNCVINLSENKEKALSEAYRVLKAGGRLAIADIVTLKEVPAEIRKNAELWVGCIAGTLEVETYRNILQKVGFKNITIEPVHVYTTKVIEDIARQKNRSLEDICSPTDLELLDGAFAGAYIKALK</sequence>
<dbReference type="PANTHER" id="PTHR43675:SF8">
    <property type="entry name" value="ARSENITE METHYLTRANSFERASE"/>
    <property type="match status" value="1"/>
</dbReference>
<evidence type="ECO:0000259" key="9">
    <source>
        <dbReference type="Pfam" id="PF13847"/>
    </source>
</evidence>
<reference evidence="10 11" key="1">
    <citation type="submission" date="2015-12" db="EMBL/GenBank/DDBJ databases">
        <title>Draft genome sequence of the thermoanaerobe Thermotalea metallivorans, an isolate from the runoff channel of the Great Artesian Basin, Australia.</title>
        <authorList>
            <person name="Patel B.K."/>
        </authorList>
    </citation>
    <scope>NUCLEOTIDE SEQUENCE [LARGE SCALE GENOMIC DNA]</scope>
    <source>
        <strain evidence="10 11">B2-1</strain>
    </source>
</reference>
<comment type="caution">
    <text evidence="10">The sequence shown here is derived from an EMBL/GenBank/DDBJ whole genome shotgun (WGS) entry which is preliminary data.</text>
</comment>
<evidence type="ECO:0000256" key="1">
    <source>
        <dbReference type="ARBA" id="ARBA00022679"/>
    </source>
</evidence>
<dbReference type="NCBIfam" id="NF008823">
    <property type="entry name" value="PRK11873.1"/>
    <property type="match status" value="1"/>
</dbReference>